<feature type="domain" description="Cellulase Ig-like" evidence="5">
    <location>
        <begin position="219"/>
        <end position="286"/>
    </location>
</feature>
<dbReference type="InterPro" id="IPR001701">
    <property type="entry name" value="Glyco_hydro_9"/>
</dbReference>
<evidence type="ECO:0000256" key="1">
    <source>
        <dbReference type="ARBA" id="ARBA00007072"/>
    </source>
</evidence>
<dbReference type="InterPro" id="IPR012341">
    <property type="entry name" value="6hp_glycosidase-like_sf"/>
</dbReference>
<dbReference type="InterPro" id="IPR004197">
    <property type="entry name" value="Cellulase_Ig-like"/>
</dbReference>
<comment type="similarity">
    <text evidence="1">Belongs to the glycosyl hydrolase 9 (cellulase E) family.</text>
</comment>
<evidence type="ECO:0000313" key="7">
    <source>
        <dbReference type="Proteomes" id="UP001597199"/>
    </source>
</evidence>
<keyword evidence="6" id="KW-0378">Hydrolase</keyword>
<dbReference type="SUPFAM" id="SSF81296">
    <property type="entry name" value="E set domains"/>
    <property type="match status" value="1"/>
</dbReference>
<comment type="caution">
    <text evidence="6">The sequence shown here is derived from an EMBL/GenBank/DDBJ whole genome shotgun (WGS) entry which is preliminary data.</text>
</comment>
<keyword evidence="7" id="KW-1185">Reference proteome</keyword>
<protein>
    <submittedName>
        <fullName evidence="6">Glycoside hydrolase family 9 protein</fullName>
    </submittedName>
</protein>
<dbReference type="GO" id="GO:0016787">
    <property type="term" value="F:hydrolase activity"/>
    <property type="evidence" value="ECO:0007669"/>
    <property type="project" value="UniProtKB-KW"/>
</dbReference>
<gene>
    <name evidence="6" type="ORF">ACFQ41_01070</name>
</gene>
<evidence type="ECO:0000256" key="2">
    <source>
        <dbReference type="ARBA" id="ARBA00023277"/>
    </source>
</evidence>
<dbReference type="InterPro" id="IPR014756">
    <property type="entry name" value="Ig_E-set"/>
</dbReference>
<name>A0ABW4BBN7_9LACO</name>
<keyword evidence="2" id="KW-0119">Carbohydrate metabolism</keyword>
<dbReference type="Pfam" id="PF02927">
    <property type="entry name" value="CelD_N"/>
    <property type="match status" value="1"/>
</dbReference>
<dbReference type="Proteomes" id="UP001597199">
    <property type="component" value="Unassembled WGS sequence"/>
</dbReference>
<evidence type="ECO:0000256" key="3">
    <source>
        <dbReference type="ARBA" id="ARBA00023326"/>
    </source>
</evidence>
<reference evidence="7" key="1">
    <citation type="journal article" date="2019" name="Int. J. Syst. Evol. Microbiol.">
        <title>The Global Catalogue of Microorganisms (GCM) 10K type strain sequencing project: providing services to taxonomists for standard genome sequencing and annotation.</title>
        <authorList>
            <consortium name="The Broad Institute Genomics Platform"/>
            <consortium name="The Broad Institute Genome Sequencing Center for Infectious Disease"/>
            <person name="Wu L."/>
            <person name="Ma J."/>
        </authorList>
    </citation>
    <scope>NUCLEOTIDE SEQUENCE [LARGE SCALE GENOMIC DNA]</scope>
    <source>
        <strain evidence="7">CCM 9110</strain>
    </source>
</reference>
<dbReference type="EMBL" id="JBHTOA010000011">
    <property type="protein sequence ID" value="MFD1397896.1"/>
    <property type="molecule type" value="Genomic_DNA"/>
</dbReference>
<evidence type="ECO:0000259" key="5">
    <source>
        <dbReference type="Pfam" id="PF02927"/>
    </source>
</evidence>
<dbReference type="InterPro" id="IPR013783">
    <property type="entry name" value="Ig-like_fold"/>
</dbReference>
<dbReference type="InterPro" id="IPR008928">
    <property type="entry name" value="6-hairpin_glycosidase_sf"/>
</dbReference>
<dbReference type="CDD" id="cd02850">
    <property type="entry name" value="E_set_Cellulase_N"/>
    <property type="match status" value="1"/>
</dbReference>
<accession>A0ABW4BBN7</accession>
<sequence>MDEKQLEQAVTTYRPLTIDPMQIADIQPPVGNITARRVLEAGQHAWTHEKRGAMPEASQTGFTLTAPTRYATWAPGDPADGDYVGYGETQASLKLDREDWQAYNQIAFTITTACTNIINPNLIVHFKNDGIIKIPDQYDREGHHVINLSDQATHTYLLDIADLPRDAMTAISFSYDINGSYADLPGEYKVTVERIELQQTANQAVTHGWQPQTISYSHDGYAADASKVAVLPGQQTFAQFEVVDAEGTVAFAGKPEVTTTTTGTYTLLDFSALKAAGEYRLQWADQQTPVFPIGPLQQRYGSTIPKVLNFIFSERCGYPVPGIHSHCHDDVIATHNGEEISFNGGWHDAGDLSQQTVHTAEAAEALFAMAKTLRKTNPALATRLQAEGEWGLDFVLKTDFGDGYHATSAGVSRWTDNRRGTMDDAKARVHNSAYDNYLLSGIVARIARLTPDAAERQRLTAVASRNFGFAEAEFAKHPYATEPIFWEHTLNTSPATYNATVVKAAAALYQLTKDQAYLNRAREAMTSMLACQESVGLTLTDGRKLAGMFYRDEKHRVFQHFNHQARESLFGEAFQAALALPITPAAQAEWQKRARAYGDYLLYLQQFTAPYPMIASGVYFDDEVADKASFDKQHLLIGDEAYRDYQTQLAGGVQIAPHLFVKRFPVWYSFRGNNGVILATAESAALMGQLLADPKLAALADGQLRWIVGNNPFDQSLLYGEGHHYQSQYSNSSGEIIGEMPVGVETKENEDVPYWPQFNNATYKEVWIVTATKWLAVLRALIEMEDCHEQ</sequence>
<dbReference type="SUPFAM" id="SSF48208">
    <property type="entry name" value="Six-hairpin glycosidases"/>
    <property type="match status" value="1"/>
</dbReference>
<dbReference type="Gene3D" id="2.60.40.10">
    <property type="entry name" value="Immunoglobulins"/>
    <property type="match status" value="1"/>
</dbReference>
<evidence type="ECO:0000259" key="4">
    <source>
        <dbReference type="Pfam" id="PF00759"/>
    </source>
</evidence>
<dbReference type="Gene3D" id="1.50.10.10">
    <property type="match status" value="1"/>
</dbReference>
<keyword evidence="3" id="KW-0624">Polysaccharide degradation</keyword>
<organism evidence="6 7">
    <name type="scientific">Lacticaseibacillus suilingensis</name>
    <dbReference type="NCBI Taxonomy" id="2799577"/>
    <lineage>
        <taxon>Bacteria</taxon>
        <taxon>Bacillati</taxon>
        <taxon>Bacillota</taxon>
        <taxon>Bacilli</taxon>
        <taxon>Lactobacillales</taxon>
        <taxon>Lactobacillaceae</taxon>
        <taxon>Lacticaseibacillus</taxon>
    </lineage>
</organism>
<feature type="domain" description="Glycoside hydrolase family 9" evidence="4">
    <location>
        <begin position="300"/>
        <end position="728"/>
    </location>
</feature>
<dbReference type="Pfam" id="PF00759">
    <property type="entry name" value="Glyco_hydro_9"/>
    <property type="match status" value="1"/>
</dbReference>
<dbReference type="RefSeq" id="WP_204119017.1">
    <property type="nucleotide sequence ID" value="NZ_BOLV01000010.1"/>
</dbReference>
<evidence type="ECO:0000313" key="6">
    <source>
        <dbReference type="EMBL" id="MFD1397896.1"/>
    </source>
</evidence>
<proteinExistence type="inferred from homology"/>